<dbReference type="EMBL" id="JBHTMC010000002">
    <property type="protein sequence ID" value="MFD1262166.1"/>
    <property type="molecule type" value="Genomic_DNA"/>
</dbReference>
<dbReference type="PANTHER" id="PTHR30406">
    <property type="entry name" value="SULFATE TRANSPORT SYSTEM PERMEASE PROTEIN"/>
    <property type="match status" value="1"/>
</dbReference>
<feature type="transmembrane region" description="Helical" evidence="9">
    <location>
        <begin position="77"/>
        <end position="103"/>
    </location>
</feature>
<evidence type="ECO:0000256" key="9">
    <source>
        <dbReference type="SAM" id="Phobius"/>
    </source>
</evidence>
<evidence type="ECO:0000256" key="2">
    <source>
        <dbReference type="ARBA" id="ARBA00011779"/>
    </source>
</evidence>
<keyword evidence="5 9" id="KW-1133">Transmembrane helix</keyword>
<dbReference type="SUPFAM" id="SSF161098">
    <property type="entry name" value="MetI-like"/>
    <property type="match status" value="1"/>
</dbReference>
<keyword evidence="3" id="KW-0813">Transport</keyword>
<evidence type="ECO:0000256" key="3">
    <source>
        <dbReference type="ARBA" id="ARBA00022448"/>
    </source>
</evidence>
<dbReference type="NCBIfam" id="TIGR02140">
    <property type="entry name" value="permease_CysW"/>
    <property type="match status" value="1"/>
</dbReference>
<evidence type="ECO:0000256" key="8">
    <source>
        <dbReference type="ARBA" id="ARBA00025323"/>
    </source>
</evidence>
<feature type="transmembrane region" description="Helical" evidence="9">
    <location>
        <begin position="156"/>
        <end position="176"/>
    </location>
</feature>
<feature type="transmembrane region" description="Helical" evidence="9">
    <location>
        <begin position="34"/>
        <end position="57"/>
    </location>
</feature>
<dbReference type="PROSITE" id="PS50928">
    <property type="entry name" value="ABC_TM1"/>
    <property type="match status" value="1"/>
</dbReference>
<reference evidence="12" key="1">
    <citation type="journal article" date="2019" name="Int. J. Syst. Evol. Microbiol.">
        <title>The Global Catalogue of Microorganisms (GCM) 10K type strain sequencing project: providing services to taxonomists for standard genome sequencing and annotation.</title>
        <authorList>
            <consortium name="The Broad Institute Genomics Platform"/>
            <consortium name="The Broad Institute Genome Sequencing Center for Infectious Disease"/>
            <person name="Wu L."/>
            <person name="Ma J."/>
        </authorList>
    </citation>
    <scope>NUCLEOTIDE SEQUENCE [LARGE SCALE GENOMIC DNA]</scope>
    <source>
        <strain evidence="12">CCUG 48884</strain>
    </source>
</reference>
<proteinExistence type="predicted"/>
<evidence type="ECO:0000256" key="6">
    <source>
        <dbReference type="ARBA" id="ARBA00023032"/>
    </source>
</evidence>
<evidence type="ECO:0000256" key="1">
    <source>
        <dbReference type="ARBA" id="ARBA00004651"/>
    </source>
</evidence>
<feature type="transmembrane region" description="Helical" evidence="9">
    <location>
        <begin position="262"/>
        <end position="282"/>
    </location>
</feature>
<dbReference type="PANTHER" id="PTHR30406:SF1">
    <property type="entry name" value="SULFATE TRANSPORT SYSTEM PERMEASE PROTEIN CYSW"/>
    <property type="match status" value="1"/>
</dbReference>
<comment type="function">
    <text evidence="8">Part of the ABC transporter complex CysAWTP (TC 3.A.1.6.1) involved in sulfate/thiosulfate import. Probably responsible for the translocation of the substrate across the membrane.</text>
</comment>
<dbReference type="InterPro" id="IPR035906">
    <property type="entry name" value="MetI-like_sf"/>
</dbReference>
<feature type="domain" description="ABC transmembrane type-1" evidence="10">
    <location>
        <begin position="80"/>
        <end position="283"/>
    </location>
</feature>
<evidence type="ECO:0000313" key="11">
    <source>
        <dbReference type="EMBL" id="MFD1262166.1"/>
    </source>
</evidence>
<protein>
    <submittedName>
        <fullName evidence="11">Sulfate ABC transporter permease subunit CysW</fullName>
    </submittedName>
</protein>
<evidence type="ECO:0000256" key="5">
    <source>
        <dbReference type="ARBA" id="ARBA00022989"/>
    </source>
</evidence>
<comment type="subcellular location">
    <subcellularLocation>
        <location evidence="1">Cell membrane</location>
        <topology evidence="1">Multi-pass membrane protein</topology>
    </subcellularLocation>
</comment>
<organism evidence="11 12">
    <name type="scientific">Thauera mechernichensis</name>
    <dbReference type="NCBI Taxonomy" id="82788"/>
    <lineage>
        <taxon>Bacteria</taxon>
        <taxon>Pseudomonadati</taxon>
        <taxon>Pseudomonadota</taxon>
        <taxon>Betaproteobacteria</taxon>
        <taxon>Rhodocyclales</taxon>
        <taxon>Zoogloeaceae</taxon>
        <taxon>Thauera</taxon>
    </lineage>
</organism>
<dbReference type="Proteomes" id="UP001597158">
    <property type="component" value="Unassembled WGS sequence"/>
</dbReference>
<name>A0ABW3W872_9RHOO</name>
<dbReference type="Gene3D" id="1.10.3720.10">
    <property type="entry name" value="MetI-like"/>
    <property type="match status" value="1"/>
</dbReference>
<keyword evidence="6" id="KW-0764">Sulfate transport</keyword>
<keyword evidence="7 9" id="KW-0472">Membrane</keyword>
<accession>A0ABW3W872</accession>
<evidence type="ECO:0000313" key="12">
    <source>
        <dbReference type="Proteomes" id="UP001597158"/>
    </source>
</evidence>
<dbReference type="InterPro" id="IPR000515">
    <property type="entry name" value="MetI-like"/>
</dbReference>
<evidence type="ECO:0000259" key="10">
    <source>
        <dbReference type="PROSITE" id="PS50928"/>
    </source>
</evidence>
<keyword evidence="12" id="KW-1185">Reference proteome</keyword>
<evidence type="ECO:0000256" key="4">
    <source>
        <dbReference type="ARBA" id="ARBA00022692"/>
    </source>
</evidence>
<dbReference type="InterPro" id="IPR005667">
    <property type="entry name" value="Sulph_transpt2"/>
</dbReference>
<dbReference type="CDD" id="cd06261">
    <property type="entry name" value="TM_PBP2"/>
    <property type="match status" value="1"/>
</dbReference>
<sequence length="302" mass="32630">MAGASTLRIGADVHAGQTRFEARAATRETPLVKWLVLGTALSFFAIFLLMPLIAVFVEALRKGWETYVSALVDPDALSALRLTLLAAAIAVPLNLVFGVCAAWAIAKFEFRGKHFLITLIDLPFSVSPVIAGLIYVLVFGAQGWFGPWLSDHDIKIIFAVPGIVLATVFVTFPFIARELIPLMQAQGKEEEEAAIVLGASGLQAFWHVTLPNIKWGLLYGVILTNARAMGEFGAVSVVSGHIRGLTNTLPLHVEILYNEYQFAAAFAVASLLALLALVTLALKTWVEHRAAAAHRLSQDDAS</sequence>
<comment type="subunit">
    <text evidence="2">The complex is composed of two ATP-binding proteins (CysA), two transmembrane proteins (CysT and CysW) and a solute-binding protein (CysP).</text>
</comment>
<dbReference type="NCBIfam" id="TIGR00969">
    <property type="entry name" value="3a0106s02"/>
    <property type="match status" value="1"/>
</dbReference>
<gene>
    <name evidence="11" type="primary">cysW</name>
    <name evidence="11" type="ORF">ACFQ4M_01140</name>
</gene>
<comment type="caution">
    <text evidence="11">The sequence shown here is derived from an EMBL/GenBank/DDBJ whole genome shotgun (WGS) entry which is preliminary data.</text>
</comment>
<dbReference type="RefSeq" id="WP_277831754.1">
    <property type="nucleotide sequence ID" value="NZ_JARQZE010000003.1"/>
</dbReference>
<keyword evidence="4 9" id="KW-0812">Transmembrane</keyword>
<dbReference type="Pfam" id="PF00528">
    <property type="entry name" value="BPD_transp_1"/>
    <property type="match status" value="1"/>
</dbReference>
<feature type="transmembrane region" description="Helical" evidence="9">
    <location>
        <begin position="115"/>
        <end position="136"/>
    </location>
</feature>
<evidence type="ECO:0000256" key="7">
    <source>
        <dbReference type="ARBA" id="ARBA00023136"/>
    </source>
</evidence>
<dbReference type="InterPro" id="IPR011866">
    <property type="entry name" value="CysW_permease"/>
</dbReference>
<feature type="transmembrane region" description="Helical" evidence="9">
    <location>
        <begin position="217"/>
        <end position="242"/>
    </location>
</feature>